<feature type="transmembrane region" description="Helical" evidence="7">
    <location>
        <begin position="348"/>
        <end position="374"/>
    </location>
</feature>
<evidence type="ECO:0000256" key="6">
    <source>
        <dbReference type="ARBA" id="ARBA00023136"/>
    </source>
</evidence>
<dbReference type="InterPro" id="IPR020846">
    <property type="entry name" value="MFS_dom"/>
</dbReference>
<dbReference type="GO" id="GO:0005886">
    <property type="term" value="C:plasma membrane"/>
    <property type="evidence" value="ECO:0007669"/>
    <property type="project" value="UniProtKB-SubCell"/>
</dbReference>
<evidence type="ECO:0000256" key="4">
    <source>
        <dbReference type="ARBA" id="ARBA00022692"/>
    </source>
</evidence>
<feature type="transmembrane region" description="Helical" evidence="7">
    <location>
        <begin position="288"/>
        <end position="307"/>
    </location>
</feature>
<dbReference type="AlphaFoldDB" id="A0A6L9MXL3"/>
<dbReference type="PANTHER" id="PTHR23513:SF6">
    <property type="entry name" value="MAJOR FACILITATOR SUPERFAMILY ASSOCIATED DOMAIN-CONTAINING PROTEIN"/>
    <property type="match status" value="1"/>
</dbReference>
<evidence type="ECO:0000256" key="2">
    <source>
        <dbReference type="ARBA" id="ARBA00022448"/>
    </source>
</evidence>
<sequence length="417" mass="45891">MNKNIFLLWQGQLISQLGMQAYSIAMMFWFMENTNSSALMSIILILSILPSVLFGPIAGVIADQYSRKNIMVVTDLIRGTAVLVLSLTILGEYGSQFFIIMLFAMVSLINGISRAFFQPAVDAFIPDLVTTEKLSKTVAFFQSSTQCTTIVGQAMGGILYRALGAPILLLLDSISYFISAFSESFIKHSFEEHKKRIGISNKYKQHKADLIEGLRYVKSCKGMLQTMIFASSVNFFIAPIMLLLPFYVTGQLLEEAQWYGFLLAAMALGSILGYWLSATINVQGNRRTFIMFASMFLFSCSLMLLSQTASPKIALFGLFIAGLSLGGFNLQAMTLFQNNTPTELRGRVMSLLMTISSGLLPLGLLIGGVLGTLTNNNTQLIFGLCSFSIGLLTIFTSFNLNIRNYMFNSESAGLSKA</sequence>
<dbReference type="Proteomes" id="UP000478837">
    <property type="component" value="Unassembled WGS sequence"/>
</dbReference>
<organism evidence="9 10">
    <name type="scientific">Alteromonas hispanica</name>
    <dbReference type="NCBI Taxonomy" id="315421"/>
    <lineage>
        <taxon>Bacteria</taxon>
        <taxon>Pseudomonadati</taxon>
        <taxon>Pseudomonadota</taxon>
        <taxon>Gammaproteobacteria</taxon>
        <taxon>Alteromonadales</taxon>
        <taxon>Alteromonadaceae</taxon>
        <taxon>Alteromonas/Salinimonas group</taxon>
        <taxon>Alteromonas</taxon>
    </lineage>
</organism>
<dbReference type="InterPro" id="IPR036259">
    <property type="entry name" value="MFS_trans_sf"/>
</dbReference>
<feature type="domain" description="Major facilitator superfamily (MFS) profile" evidence="8">
    <location>
        <begin position="168"/>
        <end position="417"/>
    </location>
</feature>
<feature type="transmembrane region" description="Helical" evidence="7">
    <location>
        <begin position="37"/>
        <end position="58"/>
    </location>
</feature>
<evidence type="ECO:0000256" key="3">
    <source>
        <dbReference type="ARBA" id="ARBA00022475"/>
    </source>
</evidence>
<feature type="transmembrane region" description="Helical" evidence="7">
    <location>
        <begin position="313"/>
        <end position="336"/>
    </location>
</feature>
<evidence type="ECO:0000313" key="10">
    <source>
        <dbReference type="Proteomes" id="UP000478837"/>
    </source>
</evidence>
<gene>
    <name evidence="9" type="ORF">GTW09_15350</name>
</gene>
<feature type="transmembrane region" description="Helical" evidence="7">
    <location>
        <begin position="12"/>
        <end position="31"/>
    </location>
</feature>
<proteinExistence type="predicted"/>
<keyword evidence="2" id="KW-0813">Transport</keyword>
<comment type="caution">
    <text evidence="9">The sequence shown here is derived from an EMBL/GenBank/DDBJ whole genome shotgun (WGS) entry which is preliminary data.</text>
</comment>
<dbReference type="GO" id="GO:0022857">
    <property type="term" value="F:transmembrane transporter activity"/>
    <property type="evidence" value="ECO:0007669"/>
    <property type="project" value="InterPro"/>
</dbReference>
<dbReference type="Pfam" id="PF05977">
    <property type="entry name" value="MFS_3"/>
    <property type="match status" value="1"/>
</dbReference>
<evidence type="ECO:0000256" key="7">
    <source>
        <dbReference type="SAM" id="Phobius"/>
    </source>
</evidence>
<name>A0A6L9MXL3_9ALTE</name>
<evidence type="ECO:0000259" key="8">
    <source>
        <dbReference type="PROSITE" id="PS50850"/>
    </source>
</evidence>
<feature type="transmembrane region" description="Helical" evidence="7">
    <location>
        <begin position="380"/>
        <end position="400"/>
    </location>
</feature>
<keyword evidence="10" id="KW-1185">Reference proteome</keyword>
<accession>A0A6L9MXL3</accession>
<evidence type="ECO:0000313" key="9">
    <source>
        <dbReference type="EMBL" id="NDW22898.1"/>
    </source>
</evidence>
<dbReference type="SUPFAM" id="SSF103473">
    <property type="entry name" value="MFS general substrate transporter"/>
    <property type="match status" value="1"/>
</dbReference>
<evidence type="ECO:0000256" key="1">
    <source>
        <dbReference type="ARBA" id="ARBA00004651"/>
    </source>
</evidence>
<protein>
    <submittedName>
        <fullName evidence="9">MFS transporter</fullName>
    </submittedName>
</protein>
<dbReference type="PANTHER" id="PTHR23513">
    <property type="entry name" value="INTEGRAL MEMBRANE EFFLUX PROTEIN-RELATED"/>
    <property type="match status" value="1"/>
</dbReference>
<feature type="transmembrane region" description="Helical" evidence="7">
    <location>
        <begin position="166"/>
        <end position="186"/>
    </location>
</feature>
<keyword evidence="5 7" id="KW-1133">Transmembrane helix</keyword>
<reference evidence="9 10" key="1">
    <citation type="submission" date="2020-01" db="EMBL/GenBank/DDBJ databases">
        <title>Genomes of bacteria type strains.</title>
        <authorList>
            <person name="Chen J."/>
            <person name="Zhu S."/>
            <person name="Yang J."/>
        </authorList>
    </citation>
    <scope>NUCLEOTIDE SEQUENCE [LARGE SCALE GENOMIC DNA]</scope>
    <source>
        <strain evidence="9 10">LMG 22958</strain>
    </source>
</reference>
<dbReference type="InterPro" id="IPR010290">
    <property type="entry name" value="TM_effector"/>
</dbReference>
<dbReference type="Gene3D" id="1.20.1250.20">
    <property type="entry name" value="MFS general substrate transporter like domains"/>
    <property type="match status" value="1"/>
</dbReference>
<evidence type="ECO:0000256" key="5">
    <source>
        <dbReference type="ARBA" id="ARBA00022989"/>
    </source>
</evidence>
<dbReference type="PROSITE" id="PS50850">
    <property type="entry name" value="MFS"/>
    <property type="match status" value="1"/>
</dbReference>
<feature type="transmembrane region" description="Helical" evidence="7">
    <location>
        <begin position="228"/>
        <end position="250"/>
    </location>
</feature>
<feature type="transmembrane region" description="Helical" evidence="7">
    <location>
        <begin position="256"/>
        <end position="276"/>
    </location>
</feature>
<dbReference type="RefSeq" id="WP_163112590.1">
    <property type="nucleotide sequence ID" value="NZ_JAAAWP010000012.1"/>
</dbReference>
<keyword evidence="6 7" id="KW-0472">Membrane</keyword>
<dbReference type="EMBL" id="JAAAWP010000012">
    <property type="protein sequence ID" value="NDW22898.1"/>
    <property type="molecule type" value="Genomic_DNA"/>
</dbReference>
<keyword evidence="3" id="KW-1003">Cell membrane</keyword>
<comment type="subcellular location">
    <subcellularLocation>
        <location evidence="1">Cell membrane</location>
        <topology evidence="1">Multi-pass membrane protein</topology>
    </subcellularLocation>
</comment>
<dbReference type="CDD" id="cd06173">
    <property type="entry name" value="MFS_MefA_like"/>
    <property type="match status" value="1"/>
</dbReference>
<keyword evidence="4 7" id="KW-0812">Transmembrane</keyword>